<evidence type="ECO:0000313" key="3">
    <source>
        <dbReference type="Proteomes" id="UP000182753"/>
    </source>
</evidence>
<dbReference type="EMBL" id="MNUJ01000054">
    <property type="protein sequence ID" value="OIN88984.1"/>
    <property type="molecule type" value="Genomic_DNA"/>
</dbReference>
<feature type="domain" description="PIN" evidence="1">
    <location>
        <begin position="3"/>
        <end position="113"/>
    </location>
</feature>
<proteinExistence type="predicted"/>
<evidence type="ECO:0000313" key="2">
    <source>
        <dbReference type="EMBL" id="OIN88984.1"/>
    </source>
</evidence>
<dbReference type="CDD" id="cd09854">
    <property type="entry name" value="PIN_VapC-like"/>
    <property type="match status" value="1"/>
</dbReference>
<name>A0A1J4RPL4_9BACT</name>
<dbReference type="Proteomes" id="UP000182753">
    <property type="component" value="Unassembled WGS sequence"/>
</dbReference>
<dbReference type="SUPFAM" id="SSF88723">
    <property type="entry name" value="PIN domain-like"/>
    <property type="match status" value="1"/>
</dbReference>
<accession>A0A1J4RPL4</accession>
<organism evidence="2 3">
    <name type="scientific">Candidatus Berkelbacteria bacterium CG1_02_42_45</name>
    <dbReference type="NCBI Taxonomy" id="1805036"/>
    <lineage>
        <taxon>Bacteria</taxon>
        <taxon>Candidatus Berkelbacteria</taxon>
    </lineage>
</organism>
<comment type="caution">
    <text evidence="2">The sequence shown here is derived from an EMBL/GenBank/DDBJ whole genome shotgun (WGS) entry which is preliminary data.</text>
</comment>
<reference evidence="2 3" key="1">
    <citation type="journal article" date="2016" name="Environ. Microbiol.">
        <title>Genomic resolution of a cold subsurface aquifer community provides metabolic insights for novel microbes adapted to high CO concentrations.</title>
        <authorList>
            <person name="Probst A.J."/>
            <person name="Castelle C.J."/>
            <person name="Singh A."/>
            <person name="Brown C.T."/>
            <person name="Anantharaman K."/>
            <person name="Sharon I."/>
            <person name="Hug L.A."/>
            <person name="Burstein D."/>
            <person name="Emerson J.B."/>
            <person name="Thomas B.C."/>
            <person name="Banfield J.F."/>
        </authorList>
    </citation>
    <scope>NUCLEOTIDE SEQUENCE [LARGE SCALE GENOMIC DNA]</scope>
    <source>
        <strain evidence="2">CG1_02_42_45</strain>
    </source>
</reference>
<sequence>MPKVFFDASVLFSAIYSKTGGSYRVCQLVKQEKIKGFTTQTVVGELQANVSKFKRKTKESPGDFITDCKFIVRSEISEREIKPYQNIVAAKDAHILAGAKLCHCDYLLTLDKKHLNNSKVKSKIVDLVITSPGEFIANIVRTESRTISS</sequence>
<evidence type="ECO:0000259" key="1">
    <source>
        <dbReference type="Pfam" id="PF13470"/>
    </source>
</evidence>
<dbReference type="InterPro" id="IPR029060">
    <property type="entry name" value="PIN-like_dom_sf"/>
</dbReference>
<dbReference type="Pfam" id="PF13470">
    <property type="entry name" value="PIN_3"/>
    <property type="match status" value="1"/>
</dbReference>
<gene>
    <name evidence="2" type="ORF">AUJ40_02750</name>
</gene>
<dbReference type="InterPro" id="IPR002716">
    <property type="entry name" value="PIN_dom"/>
</dbReference>
<dbReference type="AlphaFoldDB" id="A0A1J4RPL4"/>
<protein>
    <recommendedName>
        <fullName evidence="1">PIN domain-containing protein</fullName>
    </recommendedName>
</protein>